<dbReference type="AlphaFoldDB" id="A0A3N4HL42"/>
<accession>A0A3N4HL42</accession>
<name>A0A3N4HL42_ASCIM</name>
<sequence>MSGAQPSPPILILGSTGAYRFVVANPLKTFEGRTDASVETTFQFIKMAEHYAQLIRHFNDIQKIDYNISHLTMKPHRWAIEEWYPTATVTRSNFIEAFKRRWTLENAHPHLSNTLEALEVKATEIDKVNDTYRVILNMMGITALATITEPHLYYQTYYRKIRDPAIINIRRSEPGAIDAHYVTLDHHQDY</sequence>
<gene>
    <name evidence="2" type="ORF">BJ508DRAFT_313944</name>
</gene>
<reference evidence="2 3" key="1">
    <citation type="journal article" date="2018" name="Nat. Ecol. Evol.">
        <title>Pezizomycetes genomes reveal the molecular basis of ectomycorrhizal truffle lifestyle.</title>
        <authorList>
            <person name="Murat C."/>
            <person name="Payen T."/>
            <person name="Noel B."/>
            <person name="Kuo A."/>
            <person name="Morin E."/>
            <person name="Chen J."/>
            <person name="Kohler A."/>
            <person name="Krizsan K."/>
            <person name="Balestrini R."/>
            <person name="Da Silva C."/>
            <person name="Montanini B."/>
            <person name="Hainaut M."/>
            <person name="Levati E."/>
            <person name="Barry K.W."/>
            <person name="Belfiori B."/>
            <person name="Cichocki N."/>
            <person name="Clum A."/>
            <person name="Dockter R.B."/>
            <person name="Fauchery L."/>
            <person name="Guy J."/>
            <person name="Iotti M."/>
            <person name="Le Tacon F."/>
            <person name="Lindquist E.A."/>
            <person name="Lipzen A."/>
            <person name="Malagnac F."/>
            <person name="Mello A."/>
            <person name="Molinier V."/>
            <person name="Miyauchi S."/>
            <person name="Poulain J."/>
            <person name="Riccioni C."/>
            <person name="Rubini A."/>
            <person name="Sitrit Y."/>
            <person name="Splivallo R."/>
            <person name="Traeger S."/>
            <person name="Wang M."/>
            <person name="Zifcakova L."/>
            <person name="Wipf D."/>
            <person name="Zambonelli A."/>
            <person name="Paolocci F."/>
            <person name="Nowrousian M."/>
            <person name="Ottonello S."/>
            <person name="Baldrian P."/>
            <person name="Spatafora J.W."/>
            <person name="Henrissat B."/>
            <person name="Nagy L.G."/>
            <person name="Aury J.M."/>
            <person name="Wincker P."/>
            <person name="Grigoriev I.V."/>
            <person name="Bonfante P."/>
            <person name="Martin F.M."/>
        </authorList>
    </citation>
    <scope>NUCLEOTIDE SEQUENCE [LARGE SCALE GENOMIC DNA]</scope>
    <source>
        <strain evidence="2 3">RN42</strain>
    </source>
</reference>
<keyword evidence="3" id="KW-1185">Reference proteome</keyword>
<evidence type="ECO:0000259" key="1">
    <source>
        <dbReference type="Pfam" id="PF19259"/>
    </source>
</evidence>
<organism evidence="2 3">
    <name type="scientific">Ascobolus immersus RN42</name>
    <dbReference type="NCBI Taxonomy" id="1160509"/>
    <lineage>
        <taxon>Eukaryota</taxon>
        <taxon>Fungi</taxon>
        <taxon>Dikarya</taxon>
        <taxon>Ascomycota</taxon>
        <taxon>Pezizomycotina</taxon>
        <taxon>Pezizomycetes</taxon>
        <taxon>Pezizales</taxon>
        <taxon>Ascobolaceae</taxon>
        <taxon>Ascobolus</taxon>
    </lineage>
</organism>
<protein>
    <recommendedName>
        <fullName evidence="1">Ty3 transposon capsid-like protein domain-containing protein</fullName>
    </recommendedName>
</protein>
<dbReference type="EMBL" id="ML119827">
    <property type="protein sequence ID" value="RPA73258.1"/>
    <property type="molecule type" value="Genomic_DNA"/>
</dbReference>
<evidence type="ECO:0000313" key="3">
    <source>
        <dbReference type="Proteomes" id="UP000275078"/>
    </source>
</evidence>
<feature type="domain" description="Ty3 transposon capsid-like protein" evidence="1">
    <location>
        <begin position="23"/>
        <end position="163"/>
    </location>
</feature>
<dbReference type="Proteomes" id="UP000275078">
    <property type="component" value="Unassembled WGS sequence"/>
</dbReference>
<proteinExistence type="predicted"/>
<dbReference type="InterPro" id="IPR045358">
    <property type="entry name" value="Ty3_capsid"/>
</dbReference>
<evidence type="ECO:0000313" key="2">
    <source>
        <dbReference type="EMBL" id="RPA73258.1"/>
    </source>
</evidence>
<dbReference type="Pfam" id="PF19259">
    <property type="entry name" value="Ty3_capsid"/>
    <property type="match status" value="1"/>
</dbReference>